<keyword evidence="9" id="KW-0492">Microsome</keyword>
<keyword evidence="11" id="KW-0408">Iron</keyword>
<evidence type="ECO:0000256" key="6">
    <source>
        <dbReference type="ARBA" id="ARBA00022617"/>
    </source>
</evidence>
<dbReference type="GO" id="GO:0005789">
    <property type="term" value="C:endoplasmic reticulum membrane"/>
    <property type="evidence" value="ECO:0007669"/>
    <property type="project" value="UniProtKB-SubCell"/>
</dbReference>
<dbReference type="GO" id="GO:0005506">
    <property type="term" value="F:iron ion binding"/>
    <property type="evidence" value="ECO:0007669"/>
    <property type="project" value="InterPro"/>
</dbReference>
<dbReference type="InterPro" id="IPR050196">
    <property type="entry name" value="Cytochrome_P450_Monoox"/>
</dbReference>
<dbReference type="GO" id="GO:0004497">
    <property type="term" value="F:monooxygenase activity"/>
    <property type="evidence" value="ECO:0007669"/>
    <property type="project" value="UniProtKB-KW"/>
</dbReference>
<reference evidence="15" key="1">
    <citation type="submission" date="2024-04" db="EMBL/GenBank/DDBJ databases">
        <authorList>
            <consortium name="Molecular Ecology Group"/>
        </authorList>
    </citation>
    <scope>NUCLEOTIDE SEQUENCE</scope>
</reference>
<keyword evidence="12" id="KW-0503">Monooxygenase</keyword>
<keyword evidence="13 14" id="KW-0472">Membrane</keyword>
<sequence>MAFESVVLTFLACIAVFYFILNYHRRQSSIKTVNSLPGPKTFPLIGSALTFLQRSPDEILDTLTELVEKYSTPLRLWMGNKLYIIINKPDQIQTILQNSHCLDKSVIYTLFEPVFGKGLLTAPASIWTEQRKMIAPSINTIMLQKFFGIFIEQSIILTDKLEKVGLNGNEVFFLQHITECTLTNAFGFYIFIF</sequence>
<comment type="cofactor">
    <cofactor evidence="1">
        <name>heme</name>
        <dbReference type="ChEBI" id="CHEBI:30413"/>
    </cofactor>
</comment>
<evidence type="ECO:0000313" key="15">
    <source>
        <dbReference type="EMBL" id="CAL1678465.1"/>
    </source>
</evidence>
<evidence type="ECO:0000256" key="7">
    <source>
        <dbReference type="ARBA" id="ARBA00022723"/>
    </source>
</evidence>
<keyword evidence="6" id="KW-0349">Heme</keyword>
<keyword evidence="10" id="KW-0560">Oxidoreductase</keyword>
<dbReference type="Gene3D" id="1.10.630.10">
    <property type="entry name" value="Cytochrome P450"/>
    <property type="match status" value="1"/>
</dbReference>
<dbReference type="PANTHER" id="PTHR24291:SF189">
    <property type="entry name" value="CYTOCHROME P450 4C3-RELATED"/>
    <property type="match status" value="1"/>
</dbReference>
<dbReference type="PANTHER" id="PTHR24291">
    <property type="entry name" value="CYTOCHROME P450 FAMILY 4"/>
    <property type="match status" value="1"/>
</dbReference>
<evidence type="ECO:0000256" key="14">
    <source>
        <dbReference type="SAM" id="Phobius"/>
    </source>
</evidence>
<comment type="subcellular location">
    <subcellularLocation>
        <location evidence="4">Endoplasmic reticulum membrane</location>
        <topology evidence="4">Peripheral membrane protein</topology>
    </subcellularLocation>
    <subcellularLocation>
        <location evidence="3">Microsome membrane</location>
        <topology evidence="3">Peripheral membrane protein</topology>
    </subcellularLocation>
</comment>
<protein>
    <recommendedName>
        <fullName evidence="17">Cytochrome P450</fullName>
    </recommendedName>
</protein>
<evidence type="ECO:0000256" key="4">
    <source>
        <dbReference type="ARBA" id="ARBA00004406"/>
    </source>
</evidence>
<evidence type="ECO:0000256" key="1">
    <source>
        <dbReference type="ARBA" id="ARBA00001971"/>
    </source>
</evidence>
<accession>A0AAV2NFG9</accession>
<dbReference type="AlphaFoldDB" id="A0AAV2NFG9"/>
<dbReference type="Pfam" id="PF00067">
    <property type="entry name" value="p450"/>
    <property type="match status" value="1"/>
</dbReference>
<evidence type="ECO:0000256" key="8">
    <source>
        <dbReference type="ARBA" id="ARBA00022824"/>
    </source>
</evidence>
<evidence type="ECO:0000256" key="12">
    <source>
        <dbReference type="ARBA" id="ARBA00023033"/>
    </source>
</evidence>
<evidence type="ECO:0000256" key="3">
    <source>
        <dbReference type="ARBA" id="ARBA00004174"/>
    </source>
</evidence>
<evidence type="ECO:0000256" key="5">
    <source>
        <dbReference type="ARBA" id="ARBA00010617"/>
    </source>
</evidence>
<proteinExistence type="inferred from homology"/>
<evidence type="ECO:0000256" key="13">
    <source>
        <dbReference type="ARBA" id="ARBA00023136"/>
    </source>
</evidence>
<dbReference type="EMBL" id="OZ034837">
    <property type="protein sequence ID" value="CAL1678465.1"/>
    <property type="molecule type" value="Genomic_DNA"/>
</dbReference>
<feature type="transmembrane region" description="Helical" evidence="14">
    <location>
        <begin position="6"/>
        <end position="23"/>
    </location>
</feature>
<keyword evidence="7" id="KW-0479">Metal-binding</keyword>
<evidence type="ECO:0000256" key="2">
    <source>
        <dbReference type="ARBA" id="ARBA00003690"/>
    </source>
</evidence>
<dbReference type="InterPro" id="IPR036396">
    <property type="entry name" value="Cyt_P450_sf"/>
</dbReference>
<evidence type="ECO:0000256" key="10">
    <source>
        <dbReference type="ARBA" id="ARBA00023002"/>
    </source>
</evidence>
<keyword evidence="14" id="KW-1133">Transmembrane helix</keyword>
<organism evidence="15 16">
    <name type="scientific">Lasius platythorax</name>
    <dbReference type="NCBI Taxonomy" id="488582"/>
    <lineage>
        <taxon>Eukaryota</taxon>
        <taxon>Metazoa</taxon>
        <taxon>Ecdysozoa</taxon>
        <taxon>Arthropoda</taxon>
        <taxon>Hexapoda</taxon>
        <taxon>Insecta</taxon>
        <taxon>Pterygota</taxon>
        <taxon>Neoptera</taxon>
        <taxon>Endopterygota</taxon>
        <taxon>Hymenoptera</taxon>
        <taxon>Apocrita</taxon>
        <taxon>Aculeata</taxon>
        <taxon>Formicoidea</taxon>
        <taxon>Formicidae</taxon>
        <taxon>Formicinae</taxon>
        <taxon>Lasius</taxon>
        <taxon>Lasius</taxon>
    </lineage>
</organism>
<dbReference type="SUPFAM" id="SSF48264">
    <property type="entry name" value="Cytochrome P450"/>
    <property type="match status" value="1"/>
</dbReference>
<name>A0AAV2NFG9_9HYME</name>
<dbReference type="Proteomes" id="UP001497644">
    <property type="component" value="Chromosome 14"/>
</dbReference>
<evidence type="ECO:0008006" key="17">
    <source>
        <dbReference type="Google" id="ProtNLM"/>
    </source>
</evidence>
<dbReference type="GO" id="GO:0016705">
    <property type="term" value="F:oxidoreductase activity, acting on paired donors, with incorporation or reduction of molecular oxygen"/>
    <property type="evidence" value="ECO:0007669"/>
    <property type="project" value="InterPro"/>
</dbReference>
<dbReference type="GO" id="GO:0020037">
    <property type="term" value="F:heme binding"/>
    <property type="evidence" value="ECO:0007669"/>
    <property type="project" value="InterPro"/>
</dbReference>
<evidence type="ECO:0000256" key="11">
    <source>
        <dbReference type="ARBA" id="ARBA00023004"/>
    </source>
</evidence>
<dbReference type="InterPro" id="IPR001128">
    <property type="entry name" value="Cyt_P450"/>
</dbReference>
<gene>
    <name evidence="15" type="ORF">LPLAT_LOCUS4310</name>
</gene>
<evidence type="ECO:0000313" key="16">
    <source>
        <dbReference type="Proteomes" id="UP001497644"/>
    </source>
</evidence>
<comment type="similarity">
    <text evidence="5">Belongs to the cytochrome P450 family.</text>
</comment>
<keyword evidence="16" id="KW-1185">Reference proteome</keyword>
<evidence type="ECO:0000256" key="9">
    <source>
        <dbReference type="ARBA" id="ARBA00022848"/>
    </source>
</evidence>
<keyword evidence="14" id="KW-0812">Transmembrane</keyword>
<comment type="function">
    <text evidence="2">May be involved in the metabolism of insect hormones and in the breakdown of synthetic insecticides.</text>
</comment>
<keyword evidence="8" id="KW-0256">Endoplasmic reticulum</keyword>